<feature type="transmembrane region" description="Helical" evidence="6">
    <location>
        <begin position="421"/>
        <end position="447"/>
    </location>
</feature>
<feature type="transmembrane region" description="Helical" evidence="6">
    <location>
        <begin position="60"/>
        <end position="80"/>
    </location>
</feature>
<feature type="transmembrane region" description="Helical" evidence="6">
    <location>
        <begin position="315"/>
        <end position="342"/>
    </location>
</feature>
<feature type="transmembrane region" description="Helical" evidence="6">
    <location>
        <begin position="100"/>
        <end position="117"/>
    </location>
</feature>
<keyword evidence="4 6" id="KW-0472">Membrane</keyword>
<dbReference type="SUPFAM" id="SSF103473">
    <property type="entry name" value="MFS general substrate transporter"/>
    <property type="match status" value="1"/>
</dbReference>
<keyword evidence="2 6" id="KW-0812">Transmembrane</keyword>
<protein>
    <recommendedName>
        <fullName evidence="9">Major facilitator superfamily (MFS) profile domain-containing protein</fullName>
    </recommendedName>
</protein>
<dbReference type="GO" id="GO:0005886">
    <property type="term" value="C:plasma membrane"/>
    <property type="evidence" value="ECO:0007669"/>
    <property type="project" value="TreeGrafter"/>
</dbReference>
<proteinExistence type="predicted"/>
<evidence type="ECO:0000256" key="3">
    <source>
        <dbReference type="ARBA" id="ARBA00022989"/>
    </source>
</evidence>
<organism evidence="7 8">
    <name type="scientific">Capronia epimyces CBS 606.96</name>
    <dbReference type="NCBI Taxonomy" id="1182542"/>
    <lineage>
        <taxon>Eukaryota</taxon>
        <taxon>Fungi</taxon>
        <taxon>Dikarya</taxon>
        <taxon>Ascomycota</taxon>
        <taxon>Pezizomycotina</taxon>
        <taxon>Eurotiomycetes</taxon>
        <taxon>Chaetothyriomycetidae</taxon>
        <taxon>Chaetothyriales</taxon>
        <taxon>Herpotrichiellaceae</taxon>
        <taxon>Capronia</taxon>
    </lineage>
</organism>
<dbReference type="EMBL" id="AMGY01000008">
    <property type="protein sequence ID" value="EXJ78904.1"/>
    <property type="molecule type" value="Genomic_DNA"/>
</dbReference>
<feature type="compositionally biased region" description="Low complexity" evidence="5">
    <location>
        <begin position="246"/>
        <end position="255"/>
    </location>
</feature>
<feature type="transmembrane region" description="Helical" evidence="6">
    <location>
        <begin position="209"/>
        <end position="231"/>
    </location>
</feature>
<dbReference type="InterPro" id="IPR011701">
    <property type="entry name" value="MFS"/>
</dbReference>
<evidence type="ECO:0008006" key="9">
    <source>
        <dbReference type="Google" id="ProtNLM"/>
    </source>
</evidence>
<feature type="transmembrane region" description="Helical" evidence="6">
    <location>
        <begin position="490"/>
        <end position="508"/>
    </location>
</feature>
<sequence length="533" mass="59171">MDPRVEHRASPGTVTLVDITGSIEAKHSSNRKDIVLNPTPSADPNDPLNWSLHRKWRATLCALLYTWCVCVSSSACYSVFGPIYEQSGISFTKLNEGTGYMYLLFGWALLLWIPLALSYGRRGVYLTSLLGTSMMNIWAGYAADNPKWIATRILIGFFGAPSEALAEVTMTDLWFTHERGTYMGLYVIALYGGQLGAVPAGFINDSWGWPWVLFWCAILNAIGFLVCFFFMEETMYHRPAPVTTTSEYPTTTQETLTDKKNPDTETGAATDFSSETAYPVKSYWQKLAPFVGRNGRPTNFLQLVYRPFLMMRFPVVIFAGFIYGCYLCWFALVNAVVSIFFAGAPYNFAASIVGLTYIAELLGTYTAGFCAGKLADMLSIHLARRNGGIMEPEFRLWLYGVGCILTPLGLLLFGVGDAHGLSWVALAFGMAMIGFVGPACGALAVSYVFDCYRELGGEVIIAVILIRNTMNFGFNYGVTPWLDHNGPQNMFIIAAVLALVTTASFLIMTTWGKRMRMNSADLYWKYVEQRGTH</sequence>
<dbReference type="Gene3D" id="1.20.1250.20">
    <property type="entry name" value="MFS general substrate transporter like domains"/>
    <property type="match status" value="1"/>
</dbReference>
<feature type="region of interest" description="Disordered" evidence="5">
    <location>
        <begin position="246"/>
        <end position="267"/>
    </location>
</feature>
<dbReference type="HOGENOM" id="CLU_008455_13_3_1"/>
<dbReference type="AlphaFoldDB" id="W9Y959"/>
<feature type="transmembrane region" description="Helical" evidence="6">
    <location>
        <begin position="459"/>
        <end position="478"/>
    </location>
</feature>
<keyword evidence="8" id="KW-1185">Reference proteome</keyword>
<dbReference type="InterPro" id="IPR036259">
    <property type="entry name" value="MFS_trans_sf"/>
</dbReference>
<evidence type="ECO:0000256" key="4">
    <source>
        <dbReference type="ARBA" id="ARBA00023136"/>
    </source>
</evidence>
<accession>W9Y959</accession>
<feature type="transmembrane region" description="Helical" evidence="6">
    <location>
        <begin position="348"/>
        <end position="375"/>
    </location>
</feature>
<evidence type="ECO:0000256" key="1">
    <source>
        <dbReference type="ARBA" id="ARBA00004141"/>
    </source>
</evidence>
<evidence type="ECO:0000256" key="5">
    <source>
        <dbReference type="SAM" id="MobiDB-lite"/>
    </source>
</evidence>
<reference evidence="7 8" key="1">
    <citation type="submission" date="2013-03" db="EMBL/GenBank/DDBJ databases">
        <title>The Genome Sequence of Capronia epimyces CBS 606.96.</title>
        <authorList>
            <consortium name="The Broad Institute Genomics Platform"/>
            <person name="Cuomo C."/>
            <person name="de Hoog S."/>
            <person name="Gorbushina A."/>
            <person name="Walker B."/>
            <person name="Young S.K."/>
            <person name="Zeng Q."/>
            <person name="Gargeya S."/>
            <person name="Fitzgerald M."/>
            <person name="Haas B."/>
            <person name="Abouelleil A."/>
            <person name="Allen A.W."/>
            <person name="Alvarado L."/>
            <person name="Arachchi H.M."/>
            <person name="Berlin A.M."/>
            <person name="Chapman S.B."/>
            <person name="Gainer-Dewar J."/>
            <person name="Goldberg J."/>
            <person name="Griggs A."/>
            <person name="Gujja S."/>
            <person name="Hansen M."/>
            <person name="Howarth C."/>
            <person name="Imamovic A."/>
            <person name="Ireland A."/>
            <person name="Larimer J."/>
            <person name="McCowan C."/>
            <person name="Murphy C."/>
            <person name="Pearson M."/>
            <person name="Poon T.W."/>
            <person name="Priest M."/>
            <person name="Roberts A."/>
            <person name="Saif S."/>
            <person name="Shea T."/>
            <person name="Sisk P."/>
            <person name="Sykes S."/>
            <person name="Wortman J."/>
            <person name="Nusbaum C."/>
            <person name="Birren B."/>
        </authorList>
    </citation>
    <scope>NUCLEOTIDE SEQUENCE [LARGE SCALE GENOMIC DNA]</scope>
    <source>
        <strain evidence="7 8">CBS 606.96</strain>
    </source>
</reference>
<keyword evidence="3 6" id="KW-1133">Transmembrane helix</keyword>
<dbReference type="RefSeq" id="XP_007736692.1">
    <property type="nucleotide sequence ID" value="XM_007738502.1"/>
</dbReference>
<evidence type="ECO:0000256" key="2">
    <source>
        <dbReference type="ARBA" id="ARBA00022692"/>
    </source>
</evidence>
<dbReference type="OrthoDB" id="5215911at2759"/>
<dbReference type="GO" id="GO:0022857">
    <property type="term" value="F:transmembrane transporter activity"/>
    <property type="evidence" value="ECO:0007669"/>
    <property type="project" value="InterPro"/>
</dbReference>
<name>W9Y959_9EURO</name>
<feature type="transmembrane region" description="Helical" evidence="6">
    <location>
        <begin position="396"/>
        <end position="415"/>
    </location>
</feature>
<evidence type="ECO:0000313" key="7">
    <source>
        <dbReference type="EMBL" id="EXJ78904.1"/>
    </source>
</evidence>
<comment type="caution">
    <text evidence="7">The sequence shown here is derived from an EMBL/GenBank/DDBJ whole genome shotgun (WGS) entry which is preliminary data.</text>
</comment>
<dbReference type="PANTHER" id="PTHR23502">
    <property type="entry name" value="MAJOR FACILITATOR SUPERFAMILY"/>
    <property type="match status" value="1"/>
</dbReference>
<dbReference type="PANTHER" id="PTHR23502:SF30">
    <property type="entry name" value="TRANSPORTER, PUTATIVE (AFU_ORTHOLOGUE AFUA_8G04702)-RELATED"/>
    <property type="match status" value="1"/>
</dbReference>
<dbReference type="GeneID" id="19172492"/>
<dbReference type="Pfam" id="PF07690">
    <property type="entry name" value="MFS_1"/>
    <property type="match status" value="1"/>
</dbReference>
<gene>
    <name evidence="7" type="ORF">A1O3_08404</name>
</gene>
<dbReference type="eggNOG" id="KOG0255">
    <property type="taxonomic scope" value="Eukaryota"/>
</dbReference>
<dbReference type="STRING" id="1182542.W9Y959"/>
<evidence type="ECO:0000313" key="8">
    <source>
        <dbReference type="Proteomes" id="UP000019478"/>
    </source>
</evidence>
<comment type="subcellular location">
    <subcellularLocation>
        <location evidence="1">Membrane</location>
        <topology evidence="1">Multi-pass membrane protein</topology>
    </subcellularLocation>
</comment>
<feature type="transmembrane region" description="Helical" evidence="6">
    <location>
        <begin position="182"/>
        <end position="203"/>
    </location>
</feature>
<evidence type="ECO:0000256" key="6">
    <source>
        <dbReference type="SAM" id="Phobius"/>
    </source>
</evidence>
<dbReference type="Proteomes" id="UP000019478">
    <property type="component" value="Unassembled WGS sequence"/>
</dbReference>